<dbReference type="InterPro" id="IPR036188">
    <property type="entry name" value="FAD/NAD-bd_sf"/>
</dbReference>
<feature type="domain" description="FAD-binding" evidence="4">
    <location>
        <begin position="9"/>
        <end position="91"/>
    </location>
</feature>
<name>A0A1H6EE19_9ACTN</name>
<evidence type="ECO:0000256" key="3">
    <source>
        <dbReference type="ARBA" id="ARBA00022827"/>
    </source>
</evidence>
<keyword evidence="6" id="KW-1185">Reference proteome</keyword>
<dbReference type="AlphaFoldDB" id="A0A1H6EE19"/>
<dbReference type="SUPFAM" id="SSF51905">
    <property type="entry name" value="FAD/NAD(P)-binding domain"/>
    <property type="match status" value="1"/>
</dbReference>
<evidence type="ECO:0000256" key="2">
    <source>
        <dbReference type="ARBA" id="ARBA00022630"/>
    </source>
</evidence>
<evidence type="ECO:0000256" key="1">
    <source>
        <dbReference type="ARBA" id="ARBA00001974"/>
    </source>
</evidence>
<dbReference type="OrthoDB" id="8670884at2"/>
<dbReference type="InterPro" id="IPR002938">
    <property type="entry name" value="FAD-bd"/>
</dbReference>
<reference evidence="5 6" key="1">
    <citation type="submission" date="2016-10" db="EMBL/GenBank/DDBJ databases">
        <authorList>
            <person name="de Groot N.N."/>
        </authorList>
    </citation>
    <scope>NUCLEOTIDE SEQUENCE [LARGE SCALE GENOMIC DNA]</scope>
    <source>
        <strain evidence="5 6">CGMCC 4.7037</strain>
    </source>
</reference>
<dbReference type="Gene3D" id="3.30.70.2450">
    <property type="match status" value="1"/>
</dbReference>
<dbReference type="Proteomes" id="UP000236732">
    <property type="component" value="Unassembled WGS sequence"/>
</dbReference>
<protein>
    <submittedName>
        <fullName evidence="5">FAD binding domain-containing protein</fullName>
    </submittedName>
</protein>
<dbReference type="InterPro" id="IPR050641">
    <property type="entry name" value="RIFMO-like"/>
</dbReference>
<dbReference type="Gene3D" id="3.40.30.120">
    <property type="match status" value="1"/>
</dbReference>
<proteinExistence type="predicted"/>
<dbReference type="GO" id="GO:0016709">
    <property type="term" value="F:oxidoreductase activity, acting on paired donors, with incorporation or reduction of molecular oxygen, NAD(P)H as one donor, and incorporation of one atom of oxygen"/>
    <property type="evidence" value="ECO:0007669"/>
    <property type="project" value="UniProtKB-ARBA"/>
</dbReference>
<accession>A0A1H6EE19</accession>
<dbReference type="PANTHER" id="PTHR43004">
    <property type="entry name" value="TRK SYSTEM POTASSIUM UPTAKE PROTEIN"/>
    <property type="match status" value="1"/>
</dbReference>
<gene>
    <name evidence="5" type="ORF">SAMN05444920_109262</name>
</gene>
<dbReference type="Pfam" id="PF01494">
    <property type="entry name" value="FAD_binding_3"/>
    <property type="match status" value="2"/>
</dbReference>
<dbReference type="EMBL" id="FNVT01000009">
    <property type="protein sequence ID" value="SEG96050.1"/>
    <property type="molecule type" value="Genomic_DNA"/>
</dbReference>
<organism evidence="5 6">
    <name type="scientific">Nonomuraea solani</name>
    <dbReference type="NCBI Taxonomy" id="1144553"/>
    <lineage>
        <taxon>Bacteria</taxon>
        <taxon>Bacillati</taxon>
        <taxon>Actinomycetota</taxon>
        <taxon>Actinomycetes</taxon>
        <taxon>Streptosporangiales</taxon>
        <taxon>Streptosporangiaceae</taxon>
        <taxon>Nonomuraea</taxon>
    </lineage>
</organism>
<dbReference type="PANTHER" id="PTHR43004:SF19">
    <property type="entry name" value="BINDING MONOOXYGENASE, PUTATIVE (JCVI)-RELATED"/>
    <property type="match status" value="1"/>
</dbReference>
<dbReference type="GO" id="GO:0071949">
    <property type="term" value="F:FAD binding"/>
    <property type="evidence" value="ECO:0007669"/>
    <property type="project" value="InterPro"/>
</dbReference>
<keyword evidence="3" id="KW-0274">FAD</keyword>
<evidence type="ECO:0000313" key="5">
    <source>
        <dbReference type="EMBL" id="SEG96050.1"/>
    </source>
</evidence>
<dbReference type="Gene3D" id="3.50.50.60">
    <property type="entry name" value="FAD/NAD(P)-binding domain"/>
    <property type="match status" value="2"/>
</dbReference>
<feature type="domain" description="FAD-binding" evidence="4">
    <location>
        <begin position="201"/>
        <end position="283"/>
    </location>
</feature>
<evidence type="ECO:0000259" key="4">
    <source>
        <dbReference type="Pfam" id="PF01494"/>
    </source>
</evidence>
<dbReference type="RefSeq" id="WP_103959503.1">
    <property type="nucleotide sequence ID" value="NZ_FNVT01000009.1"/>
</dbReference>
<comment type="cofactor">
    <cofactor evidence="1">
        <name>FAD</name>
        <dbReference type="ChEBI" id="CHEBI:57692"/>
    </cofactor>
</comment>
<keyword evidence="2" id="KW-0285">Flavoprotein</keyword>
<sequence>MRDGGAVVRTQVLVVGAGPAGLVLAAVLADHGLDVTDVTIVDAKPGPLTHSRAAILHVRTLELLDRLGLADRAVAQGVPMTGVEIFERGRRAGGFSFAGRTYHQTGLLADVDLAFPAGAGPGTGTLHLNLTRDGFVGLFRLAGGRYRLFGAVPPGLAPPARRAPGARGEVSHEPYGDVPLSRIQDWFDTYFRLDARITAAPWTALFRVHSRIAGRFRAGDVFLVGDAAHIHSPAGGQGMNLAVGDAFNLGWKLALVARGQAHERLLDSYEAERRPVAVAVLRGSDRGFALETLRHPAARWIRSQLAGRLIGPLTRLPAARSAAFRLFSQTWIGYRGSPAVAGTSGRGPRSGDRAPYGRVGSTGGSLFDVIGGTRHHVLLFEGPEPGPAAAHRKRVEDVLRRHPIDVRVHTVPAAETTLHALYGARRPRLFLIRPDGHIAYAGSPDETGRFAAYLDRL</sequence>
<evidence type="ECO:0000313" key="6">
    <source>
        <dbReference type="Proteomes" id="UP000236732"/>
    </source>
</evidence>